<reference evidence="1" key="1">
    <citation type="submission" date="2015-12" db="EMBL/GenBank/DDBJ databases">
        <title>Gene expression during late stages of embryo sac development: a critical building block for successful pollen-pistil interactions.</title>
        <authorList>
            <person name="Liu Y."/>
            <person name="Joly V."/>
            <person name="Sabar M."/>
            <person name="Matton D.P."/>
        </authorList>
    </citation>
    <scope>NUCLEOTIDE SEQUENCE</scope>
</reference>
<accession>A0A0V0GEM2</accession>
<name>A0A0V0GEM2_SOLCH</name>
<organism evidence="1">
    <name type="scientific">Solanum chacoense</name>
    <name type="common">Chaco potato</name>
    <dbReference type="NCBI Taxonomy" id="4108"/>
    <lineage>
        <taxon>Eukaryota</taxon>
        <taxon>Viridiplantae</taxon>
        <taxon>Streptophyta</taxon>
        <taxon>Embryophyta</taxon>
        <taxon>Tracheophyta</taxon>
        <taxon>Spermatophyta</taxon>
        <taxon>Magnoliopsida</taxon>
        <taxon>eudicotyledons</taxon>
        <taxon>Gunneridae</taxon>
        <taxon>Pentapetalae</taxon>
        <taxon>asterids</taxon>
        <taxon>lamiids</taxon>
        <taxon>Solanales</taxon>
        <taxon>Solanaceae</taxon>
        <taxon>Solanoideae</taxon>
        <taxon>Solaneae</taxon>
        <taxon>Solanum</taxon>
    </lineage>
</organism>
<sequence>GKGHNSAVECHLDVVEVISLSLIWVVRMEAYMDACDLWEAVDSVIVRKEGPAPSCSRIVALSFSTL</sequence>
<protein>
    <submittedName>
        <fullName evidence="1">Putative ovule protein</fullName>
    </submittedName>
</protein>
<evidence type="ECO:0000313" key="1">
    <source>
        <dbReference type="EMBL" id="JAP06467.1"/>
    </source>
</evidence>
<dbReference type="EMBL" id="GEDG01041207">
    <property type="protein sequence ID" value="JAP06467.1"/>
    <property type="molecule type" value="Transcribed_RNA"/>
</dbReference>
<proteinExistence type="predicted"/>
<feature type="non-terminal residue" evidence="1">
    <location>
        <position position="1"/>
    </location>
</feature>
<dbReference type="AlphaFoldDB" id="A0A0V0GEM2"/>